<gene>
    <name evidence="8" type="ORF">Ciccas_010947</name>
</gene>
<dbReference type="Pfam" id="PF00642">
    <property type="entry name" value="zf-CCCH"/>
    <property type="match status" value="1"/>
</dbReference>
<name>A0ABD2PT33_9PLAT</name>
<accession>A0ABD2PT33</accession>
<evidence type="ECO:0000256" key="4">
    <source>
        <dbReference type="PROSITE-ProRule" id="PRU00723"/>
    </source>
</evidence>
<evidence type="ECO:0000256" key="5">
    <source>
        <dbReference type="SAM" id="MobiDB-lite"/>
    </source>
</evidence>
<dbReference type="PROSITE" id="PS50089">
    <property type="entry name" value="ZF_RING_2"/>
    <property type="match status" value="1"/>
</dbReference>
<evidence type="ECO:0000313" key="9">
    <source>
        <dbReference type="Proteomes" id="UP001626550"/>
    </source>
</evidence>
<feature type="region of interest" description="Disordered" evidence="5">
    <location>
        <begin position="65"/>
        <end position="106"/>
    </location>
</feature>
<dbReference type="Pfam" id="PF13920">
    <property type="entry name" value="zf-C3HC4_3"/>
    <property type="match status" value="1"/>
</dbReference>
<evidence type="ECO:0000259" key="7">
    <source>
        <dbReference type="PROSITE" id="PS50103"/>
    </source>
</evidence>
<evidence type="ECO:0000259" key="6">
    <source>
        <dbReference type="PROSITE" id="PS50089"/>
    </source>
</evidence>
<dbReference type="PANTHER" id="PTHR12930:SF0">
    <property type="entry name" value="RING FINGER PROTEIN 113B"/>
    <property type="match status" value="1"/>
</dbReference>
<dbReference type="CDD" id="cd16539">
    <property type="entry name" value="RING-HC_RNF113A_B"/>
    <property type="match status" value="1"/>
</dbReference>
<dbReference type="SUPFAM" id="SSF90229">
    <property type="entry name" value="CCCH zinc finger"/>
    <property type="match status" value="1"/>
</dbReference>
<feature type="domain" description="RING-type" evidence="6">
    <location>
        <begin position="206"/>
        <end position="244"/>
    </location>
</feature>
<dbReference type="Gene3D" id="4.10.1000.10">
    <property type="entry name" value="Zinc finger, CCCH-type"/>
    <property type="match status" value="1"/>
</dbReference>
<keyword evidence="2 4" id="KW-0863">Zinc-finger</keyword>
<evidence type="ECO:0000256" key="3">
    <source>
        <dbReference type="ARBA" id="ARBA00022833"/>
    </source>
</evidence>
<dbReference type="InterPro" id="IPR039971">
    <property type="entry name" value="CWC24-like"/>
</dbReference>
<dbReference type="InterPro" id="IPR001841">
    <property type="entry name" value="Znf_RING"/>
</dbReference>
<dbReference type="AlphaFoldDB" id="A0ABD2PT33"/>
<dbReference type="SMART" id="SM00184">
    <property type="entry name" value="RING"/>
    <property type="match status" value="1"/>
</dbReference>
<dbReference type="InterPro" id="IPR000571">
    <property type="entry name" value="Znf_CCCH"/>
</dbReference>
<dbReference type="InterPro" id="IPR036855">
    <property type="entry name" value="Znf_CCCH_sf"/>
</dbReference>
<evidence type="ECO:0000313" key="8">
    <source>
        <dbReference type="EMBL" id="KAL3310489.1"/>
    </source>
</evidence>
<proteinExistence type="predicted"/>
<dbReference type="GO" id="GO:0008270">
    <property type="term" value="F:zinc ion binding"/>
    <property type="evidence" value="ECO:0007669"/>
    <property type="project" value="UniProtKB-KW"/>
</dbReference>
<keyword evidence="9" id="KW-1185">Reference proteome</keyword>
<dbReference type="PROSITE" id="PS50103">
    <property type="entry name" value="ZF_C3H1"/>
    <property type="match status" value="1"/>
</dbReference>
<feature type="compositionally biased region" description="Acidic residues" evidence="5">
    <location>
        <begin position="322"/>
        <end position="334"/>
    </location>
</feature>
<dbReference type="EMBL" id="JBJKFK010002913">
    <property type="protein sequence ID" value="KAL3310489.1"/>
    <property type="molecule type" value="Genomic_DNA"/>
</dbReference>
<feature type="domain" description="C3H1-type" evidence="7">
    <location>
        <begin position="137"/>
        <end position="165"/>
    </location>
</feature>
<evidence type="ECO:0000256" key="2">
    <source>
        <dbReference type="ARBA" id="ARBA00022771"/>
    </source>
</evidence>
<feature type="region of interest" description="Disordered" evidence="5">
    <location>
        <begin position="266"/>
        <end position="334"/>
    </location>
</feature>
<protein>
    <recommendedName>
        <fullName evidence="10">RING finger protein 113A</fullName>
    </recommendedName>
</protein>
<dbReference type="InterPro" id="IPR017907">
    <property type="entry name" value="Znf_RING_CS"/>
</dbReference>
<organism evidence="8 9">
    <name type="scientific">Cichlidogyrus casuarinus</name>
    <dbReference type="NCBI Taxonomy" id="1844966"/>
    <lineage>
        <taxon>Eukaryota</taxon>
        <taxon>Metazoa</taxon>
        <taxon>Spiralia</taxon>
        <taxon>Lophotrochozoa</taxon>
        <taxon>Platyhelminthes</taxon>
        <taxon>Monogenea</taxon>
        <taxon>Monopisthocotylea</taxon>
        <taxon>Dactylogyridea</taxon>
        <taxon>Ancyrocephalidae</taxon>
        <taxon>Cichlidogyrus</taxon>
    </lineage>
</organism>
<dbReference type="Proteomes" id="UP001626550">
    <property type="component" value="Unassembled WGS sequence"/>
</dbReference>
<dbReference type="SMART" id="SM00356">
    <property type="entry name" value="ZnF_C3H1"/>
    <property type="match status" value="1"/>
</dbReference>
<keyword evidence="1 4" id="KW-0479">Metal-binding</keyword>
<feature type="zinc finger region" description="C3H1-type" evidence="4">
    <location>
        <begin position="137"/>
        <end position="165"/>
    </location>
</feature>
<dbReference type="InterPro" id="IPR013083">
    <property type="entry name" value="Znf_RING/FYVE/PHD"/>
</dbReference>
<comment type="caution">
    <text evidence="8">The sequence shown here is derived from an EMBL/GenBank/DDBJ whole genome shotgun (WGS) entry which is preliminary data.</text>
</comment>
<dbReference type="Gene3D" id="3.30.40.10">
    <property type="entry name" value="Zinc/RING finger domain, C3HC4 (zinc finger)"/>
    <property type="match status" value="1"/>
</dbReference>
<keyword evidence="3 4" id="KW-0862">Zinc</keyword>
<evidence type="ECO:0008006" key="10">
    <source>
        <dbReference type="Google" id="ProtNLM"/>
    </source>
</evidence>
<dbReference type="SUPFAM" id="SSF57850">
    <property type="entry name" value="RING/U-box"/>
    <property type="match status" value="1"/>
</dbReference>
<dbReference type="PANTHER" id="PTHR12930">
    <property type="entry name" value="ZINC FINGER PROTEIN 183"/>
    <property type="match status" value="1"/>
</dbReference>
<sequence>MSEKTETCVFLKKRKRAAVRGNKITHSDPGSNEEEDLKIFKKSKEANRGLKQKVVFRSQTVSVLKNAAESSEEEEDTVKTYKASRSAEMSGPKDQGTTSTVEIHPEEISRVKKEKPDISKFGPLRAPTNLRATVRWDYQPDICKDYKETGFCSFGDSCKFLHDRGDYKFGWQIDQEIENGTYGMDTEDDRYVIRDANPEDDIPDECMICREEYKDPVMTSCKHYFCSDCALKRFFKTARCYACNEDTRGIFSNVPDLNERIRKRADERRQDHEEQHVHTGGCCGHEHEAESDEEEQVLPSVGISKKVEGAEPEALEDCRTSEEEDDAPSDDDSD</sequence>
<dbReference type="PROSITE" id="PS00518">
    <property type="entry name" value="ZF_RING_1"/>
    <property type="match status" value="1"/>
</dbReference>
<evidence type="ECO:0000256" key="1">
    <source>
        <dbReference type="ARBA" id="ARBA00022723"/>
    </source>
</evidence>
<reference evidence="8 9" key="1">
    <citation type="submission" date="2024-11" db="EMBL/GenBank/DDBJ databases">
        <title>Adaptive evolution of stress response genes in parasites aligns with host niche diversity.</title>
        <authorList>
            <person name="Hahn C."/>
            <person name="Resl P."/>
        </authorList>
    </citation>
    <scope>NUCLEOTIDE SEQUENCE [LARGE SCALE GENOMIC DNA]</scope>
    <source>
        <strain evidence="8">EGGRZ-B1_66</strain>
        <tissue evidence="8">Body</tissue>
    </source>
</reference>
<feature type="compositionally biased region" description="Basic and acidic residues" evidence="5">
    <location>
        <begin position="266"/>
        <end position="277"/>
    </location>
</feature>